<dbReference type="GO" id="GO:0046872">
    <property type="term" value="F:metal ion binding"/>
    <property type="evidence" value="ECO:0007669"/>
    <property type="project" value="UniProtKB-KW"/>
</dbReference>
<name>A0AAC8YH27_9ACTN</name>
<dbReference type="Proteomes" id="UP000178666">
    <property type="component" value="Chromosome"/>
</dbReference>
<sequence length="298" mass="31783">MSTLTERLESLGLPPLPDPLAAPIADSHTHLDTVAEMVGLTPEESLEAAARVGVARIVQVGCDVEGSRFAEELARTHEGVVAAVAIHPNDAARLAADSPAALAEAIDEVDRLAGAGPHVRAVGETGIDLYRTRDQEGRRVQREAFAAHIAIAKAHGLTLAIHDRDGHDDILDVLDAEGWPDRVIMHCFSGGADLARRCLEHDAWLSFAGVVTFNSAAPQREALAVTPHERILVETDAPFLTPAPRRGKSNGPYLVAHTARFIAERLGIDEQDCCRMLDVNTSAAYGGGWGLADGGEER</sequence>
<dbReference type="GO" id="GO:0016788">
    <property type="term" value="F:hydrolase activity, acting on ester bonds"/>
    <property type="evidence" value="ECO:0007669"/>
    <property type="project" value="InterPro"/>
</dbReference>
<dbReference type="Gene3D" id="3.20.20.140">
    <property type="entry name" value="Metal-dependent hydrolases"/>
    <property type="match status" value="1"/>
</dbReference>
<evidence type="ECO:0000313" key="7">
    <source>
        <dbReference type="Proteomes" id="UP000178666"/>
    </source>
</evidence>
<dbReference type="NCBIfam" id="TIGR00010">
    <property type="entry name" value="YchF/TatD family DNA exonuclease"/>
    <property type="match status" value="1"/>
</dbReference>
<evidence type="ECO:0000313" key="6">
    <source>
        <dbReference type="Proteomes" id="UP000075221"/>
    </source>
</evidence>
<dbReference type="EMBL" id="CP014352">
    <property type="protein sequence ID" value="AMS06563.1"/>
    <property type="molecule type" value="Genomic_DNA"/>
</dbReference>
<gene>
    <name evidence="5" type="ORF">A8L58_16450</name>
    <name evidence="4" type="ORF">AXH35_15000</name>
</gene>
<dbReference type="EMBL" id="CP015970">
    <property type="protein sequence ID" value="AOZ48005.1"/>
    <property type="molecule type" value="Genomic_DNA"/>
</dbReference>
<keyword evidence="7" id="KW-1185">Reference proteome</keyword>
<dbReference type="CDD" id="cd01310">
    <property type="entry name" value="TatD_DNAse"/>
    <property type="match status" value="1"/>
</dbReference>
<keyword evidence="1 3" id="KW-0479">Metal-binding</keyword>
<evidence type="ECO:0000256" key="3">
    <source>
        <dbReference type="PIRSR" id="PIRSR005902-1"/>
    </source>
</evidence>
<dbReference type="PIRSF" id="PIRSF005902">
    <property type="entry name" value="DNase_TatD"/>
    <property type="match status" value="1"/>
</dbReference>
<reference evidence="5 7" key="1">
    <citation type="journal article" date="2016" name="Plant Dis.">
        <title>Improved production of propionic acid using genome shuffling.</title>
        <authorList>
            <person name="Luna-Flores C.H."/>
            <person name="Palfreyman R.W."/>
            <person name="Kromer J.O."/>
            <person name="Nielsen L.K."/>
            <person name="Marcellin E."/>
        </authorList>
    </citation>
    <scope>NUCLEOTIDE SEQUENCE [LARGE SCALE GENOMIC DNA]</scope>
    <source>
        <strain evidence="5 7">F3E8</strain>
    </source>
</reference>
<dbReference type="PROSITE" id="PS01091">
    <property type="entry name" value="TATD_3"/>
    <property type="match status" value="1"/>
</dbReference>
<reference evidence="4 6" key="2">
    <citation type="submission" date="2016-02" db="EMBL/GenBank/DDBJ databases">
        <title>Complete Genome Sequence of Propionibacterium acidipropionici ATCC 55737.</title>
        <authorList>
            <person name="Luna Flores C.H."/>
            <person name="Nielsen L.K."/>
            <person name="Marcellin E."/>
        </authorList>
    </citation>
    <scope>NUCLEOTIDE SEQUENCE [LARGE SCALE GENOMIC DNA]</scope>
    <source>
        <strain evidence="4 6">ATCC 55737</strain>
    </source>
</reference>
<accession>A0AAC8YH27</accession>
<feature type="binding site" evidence="3">
    <location>
        <position position="124"/>
    </location>
    <ligand>
        <name>a divalent metal cation</name>
        <dbReference type="ChEBI" id="CHEBI:60240"/>
        <label>1</label>
    </ligand>
</feature>
<dbReference type="GO" id="GO:0004536">
    <property type="term" value="F:DNA nuclease activity"/>
    <property type="evidence" value="ECO:0007669"/>
    <property type="project" value="InterPro"/>
</dbReference>
<dbReference type="Pfam" id="PF01026">
    <property type="entry name" value="TatD_DNase"/>
    <property type="match status" value="1"/>
</dbReference>
<dbReference type="PANTHER" id="PTHR46124">
    <property type="entry name" value="D-AMINOACYL-TRNA DEACYLASE"/>
    <property type="match status" value="1"/>
</dbReference>
<feature type="binding site" evidence="3">
    <location>
        <position position="30"/>
    </location>
    <ligand>
        <name>a divalent metal cation</name>
        <dbReference type="ChEBI" id="CHEBI:60240"/>
        <label>1</label>
    </ligand>
</feature>
<feature type="binding site" evidence="3">
    <location>
        <position position="236"/>
    </location>
    <ligand>
        <name>a divalent metal cation</name>
        <dbReference type="ChEBI" id="CHEBI:60240"/>
        <label>1</label>
    </ligand>
</feature>
<dbReference type="AlphaFoldDB" id="A0AAC8YH27"/>
<dbReference type="SUPFAM" id="SSF51556">
    <property type="entry name" value="Metallo-dependent hydrolases"/>
    <property type="match status" value="1"/>
</dbReference>
<evidence type="ECO:0000256" key="1">
    <source>
        <dbReference type="ARBA" id="ARBA00022723"/>
    </source>
</evidence>
<protein>
    <submittedName>
        <fullName evidence="4">AraC family transcriptional regulator</fullName>
    </submittedName>
</protein>
<evidence type="ECO:0000313" key="5">
    <source>
        <dbReference type="EMBL" id="AOZ48005.1"/>
    </source>
</evidence>
<keyword evidence="2" id="KW-0378">Hydrolase</keyword>
<dbReference type="PANTHER" id="PTHR46124:SF2">
    <property type="entry name" value="D-AMINOACYL-TRNA DEACYLASE"/>
    <property type="match status" value="1"/>
</dbReference>
<dbReference type="InterPro" id="IPR032466">
    <property type="entry name" value="Metal_Hydrolase"/>
</dbReference>
<dbReference type="Proteomes" id="UP000075221">
    <property type="component" value="Chromosome"/>
</dbReference>
<dbReference type="InterPro" id="IPR015991">
    <property type="entry name" value="TatD/YcfH-like"/>
</dbReference>
<dbReference type="RefSeq" id="WP_062820383.1">
    <property type="nucleotide sequence ID" value="NZ_CP014352.1"/>
</dbReference>
<proteinExistence type="predicted"/>
<evidence type="ECO:0000313" key="4">
    <source>
        <dbReference type="EMBL" id="AMS06563.1"/>
    </source>
</evidence>
<organism evidence="4 6">
    <name type="scientific">Acidipropionibacterium acidipropionici</name>
    <dbReference type="NCBI Taxonomy" id="1748"/>
    <lineage>
        <taxon>Bacteria</taxon>
        <taxon>Bacillati</taxon>
        <taxon>Actinomycetota</taxon>
        <taxon>Actinomycetes</taxon>
        <taxon>Propionibacteriales</taxon>
        <taxon>Propionibacteriaceae</taxon>
        <taxon>Acidipropionibacterium</taxon>
    </lineage>
</organism>
<evidence type="ECO:0000256" key="2">
    <source>
        <dbReference type="ARBA" id="ARBA00022801"/>
    </source>
</evidence>
<dbReference type="InterPro" id="IPR018228">
    <property type="entry name" value="DNase_TatD-rel_CS"/>
</dbReference>
<feature type="binding site" evidence="3">
    <location>
        <position position="162"/>
    </location>
    <ligand>
        <name>a divalent metal cation</name>
        <dbReference type="ChEBI" id="CHEBI:60240"/>
        <label>2</label>
    </ligand>
</feature>
<dbReference type="GO" id="GO:0005829">
    <property type="term" value="C:cytosol"/>
    <property type="evidence" value="ECO:0007669"/>
    <property type="project" value="TreeGrafter"/>
</dbReference>
<feature type="binding site" evidence="3">
    <location>
        <position position="28"/>
    </location>
    <ligand>
        <name>a divalent metal cation</name>
        <dbReference type="ChEBI" id="CHEBI:60240"/>
        <label>1</label>
    </ligand>
</feature>
<dbReference type="InterPro" id="IPR001130">
    <property type="entry name" value="TatD-like"/>
</dbReference>
<feature type="binding site" evidence="3">
    <location>
        <position position="186"/>
    </location>
    <ligand>
        <name>a divalent metal cation</name>
        <dbReference type="ChEBI" id="CHEBI:60240"/>
        <label>2</label>
    </ligand>
</feature>